<dbReference type="InterPro" id="IPR012171">
    <property type="entry name" value="Fatty_acid_desaturase"/>
</dbReference>
<dbReference type="EC" id="1.14.19.-" evidence="3"/>
<dbReference type="EMBL" id="JAVXZY010000001">
    <property type="protein sequence ID" value="MDT8998632.1"/>
    <property type="molecule type" value="Genomic_DNA"/>
</dbReference>
<evidence type="ECO:0000313" key="3">
    <source>
        <dbReference type="EMBL" id="MDT8998632.1"/>
    </source>
</evidence>
<comment type="caution">
    <text evidence="3">The sequence shown here is derived from an EMBL/GenBank/DDBJ whole genome shotgun (WGS) entry which is preliminary data.</text>
</comment>
<evidence type="ECO:0000256" key="1">
    <source>
        <dbReference type="SAM" id="Phobius"/>
    </source>
</evidence>
<dbReference type="InterPro" id="IPR005804">
    <property type="entry name" value="FA_desaturase_dom"/>
</dbReference>
<protein>
    <submittedName>
        <fullName evidence="3">Acyl-CoA desaturase</fullName>
        <ecNumber evidence="3">1.14.19.-</ecNumber>
    </submittedName>
</protein>
<sequence>MQAPLAPQLPPERARALWQAMHARIVAQGLTRGAAPRAWLTLALLATALGATLAFCWQPEQGPAALALGSLVLALLLAQFAFWGHNAGHGGVHRRAALNQLLGQLAMTLVTGLAFGEWWQRHKLHHRHCQDEARDPDMAVSVVVSLTTNSLAAKGPVGRWMTRHQAWHLWGLSLFFAHSQRHLAQWGALCRPRRHALDLLVLIAHFALWWALPLALGVPLATVALVYVVPLFWLGPYLALIFWLNHIGMPLIQPSPALSFLEHQAATSRTILNPPAWDWFFGGLNFQIEHHLFPRVPACRLRAVQCVVQEHLATSCLRYHGVSLRLALLEVAAHFKAVSRAGCNDR</sequence>
<dbReference type="Proteomes" id="UP001246372">
    <property type="component" value="Unassembled WGS sequence"/>
</dbReference>
<feature type="domain" description="Fatty acid desaturase" evidence="2">
    <location>
        <begin position="64"/>
        <end position="320"/>
    </location>
</feature>
<accession>A0ABU3P8L4</accession>
<dbReference type="GO" id="GO:0016491">
    <property type="term" value="F:oxidoreductase activity"/>
    <property type="evidence" value="ECO:0007669"/>
    <property type="project" value="UniProtKB-KW"/>
</dbReference>
<proteinExistence type="predicted"/>
<keyword evidence="1" id="KW-1133">Transmembrane helix</keyword>
<feature type="transmembrane region" description="Helical" evidence="1">
    <location>
        <begin position="64"/>
        <end position="82"/>
    </location>
</feature>
<feature type="transmembrane region" description="Helical" evidence="1">
    <location>
        <begin position="102"/>
        <end position="119"/>
    </location>
</feature>
<dbReference type="PANTHER" id="PTHR19353">
    <property type="entry name" value="FATTY ACID DESATURASE 2"/>
    <property type="match status" value="1"/>
</dbReference>
<gene>
    <name evidence="3" type="ORF">RQP53_05035</name>
</gene>
<organism evidence="3 4">
    <name type="scientific">Roseateles aquae</name>
    <dbReference type="NCBI Taxonomy" id="3077235"/>
    <lineage>
        <taxon>Bacteria</taxon>
        <taxon>Pseudomonadati</taxon>
        <taxon>Pseudomonadota</taxon>
        <taxon>Betaproteobacteria</taxon>
        <taxon>Burkholderiales</taxon>
        <taxon>Sphaerotilaceae</taxon>
        <taxon>Roseateles</taxon>
    </lineage>
</organism>
<dbReference type="CDD" id="cd03506">
    <property type="entry name" value="Delta6-FADS-like"/>
    <property type="match status" value="1"/>
</dbReference>
<dbReference type="PANTHER" id="PTHR19353:SF19">
    <property type="entry name" value="DELTA(5) FATTY ACID DESATURASE C-RELATED"/>
    <property type="match status" value="1"/>
</dbReference>
<keyword evidence="1" id="KW-0472">Membrane</keyword>
<name>A0ABU3P8L4_9BURK</name>
<keyword evidence="4" id="KW-1185">Reference proteome</keyword>
<keyword evidence="1" id="KW-0812">Transmembrane</keyword>
<dbReference type="Pfam" id="PF00487">
    <property type="entry name" value="FA_desaturase"/>
    <property type="match status" value="1"/>
</dbReference>
<feature type="transmembrane region" description="Helical" evidence="1">
    <location>
        <begin position="224"/>
        <end position="244"/>
    </location>
</feature>
<dbReference type="RefSeq" id="WP_315649062.1">
    <property type="nucleotide sequence ID" value="NZ_JAVXZY010000001.1"/>
</dbReference>
<feature type="transmembrane region" description="Helical" evidence="1">
    <location>
        <begin position="38"/>
        <end position="57"/>
    </location>
</feature>
<feature type="transmembrane region" description="Helical" evidence="1">
    <location>
        <begin position="199"/>
        <end position="218"/>
    </location>
</feature>
<evidence type="ECO:0000259" key="2">
    <source>
        <dbReference type="Pfam" id="PF00487"/>
    </source>
</evidence>
<keyword evidence="3" id="KW-0560">Oxidoreductase</keyword>
<reference evidence="3" key="1">
    <citation type="submission" date="2023-09" db="EMBL/GenBank/DDBJ databases">
        <title>Paucibacter sp. APW11 Genome sequencing and assembly.</title>
        <authorList>
            <person name="Kim I."/>
        </authorList>
    </citation>
    <scope>NUCLEOTIDE SEQUENCE</scope>
    <source>
        <strain evidence="3">APW11</strain>
    </source>
</reference>
<evidence type="ECO:0000313" key="4">
    <source>
        <dbReference type="Proteomes" id="UP001246372"/>
    </source>
</evidence>